<dbReference type="AlphaFoldDB" id="A0A067BTN8"/>
<protein>
    <submittedName>
        <fullName evidence="1">Uncharacterized protein</fullName>
    </submittedName>
</protein>
<accession>A0A067BTN8</accession>
<dbReference type="RefSeq" id="XP_012207386.1">
    <property type="nucleotide sequence ID" value="XM_012351996.1"/>
</dbReference>
<evidence type="ECO:0000313" key="1">
    <source>
        <dbReference type="EMBL" id="KDO21899.1"/>
    </source>
</evidence>
<evidence type="ECO:0000313" key="2">
    <source>
        <dbReference type="Proteomes" id="UP000030745"/>
    </source>
</evidence>
<keyword evidence="2" id="KW-1185">Reference proteome</keyword>
<dbReference type="GeneID" id="24142058"/>
<dbReference type="KEGG" id="spar:SPRG_21232"/>
<dbReference type="EMBL" id="KK583278">
    <property type="protein sequence ID" value="KDO21899.1"/>
    <property type="molecule type" value="Genomic_DNA"/>
</dbReference>
<proteinExistence type="predicted"/>
<gene>
    <name evidence="1" type="ORF">SPRG_21232</name>
</gene>
<dbReference type="VEuPathDB" id="FungiDB:SPRG_21232"/>
<reference evidence="1 2" key="1">
    <citation type="journal article" date="2013" name="PLoS Genet.">
        <title>Distinctive expansion of potential virulence genes in the genome of the oomycete fish pathogen Saprolegnia parasitica.</title>
        <authorList>
            <person name="Jiang R.H."/>
            <person name="de Bruijn I."/>
            <person name="Haas B.J."/>
            <person name="Belmonte R."/>
            <person name="Lobach L."/>
            <person name="Christie J."/>
            <person name="van den Ackerveken G."/>
            <person name="Bottin A."/>
            <person name="Bulone V."/>
            <person name="Diaz-Moreno S.M."/>
            <person name="Dumas B."/>
            <person name="Fan L."/>
            <person name="Gaulin E."/>
            <person name="Govers F."/>
            <person name="Grenville-Briggs L.J."/>
            <person name="Horner N.R."/>
            <person name="Levin J.Z."/>
            <person name="Mammella M."/>
            <person name="Meijer H.J."/>
            <person name="Morris P."/>
            <person name="Nusbaum C."/>
            <person name="Oome S."/>
            <person name="Phillips A.J."/>
            <person name="van Rooyen D."/>
            <person name="Rzeszutek E."/>
            <person name="Saraiva M."/>
            <person name="Secombes C.J."/>
            <person name="Seidl M.F."/>
            <person name="Snel B."/>
            <person name="Stassen J.H."/>
            <person name="Sykes S."/>
            <person name="Tripathy S."/>
            <person name="van den Berg H."/>
            <person name="Vega-Arreguin J.C."/>
            <person name="Wawra S."/>
            <person name="Young S.K."/>
            <person name="Zeng Q."/>
            <person name="Dieguez-Uribeondo J."/>
            <person name="Russ C."/>
            <person name="Tyler B.M."/>
            <person name="van West P."/>
        </authorList>
    </citation>
    <scope>NUCLEOTIDE SEQUENCE [LARGE SCALE GENOMIC DNA]</scope>
    <source>
        <strain evidence="1 2">CBS 223.65</strain>
    </source>
</reference>
<dbReference type="Proteomes" id="UP000030745">
    <property type="component" value="Unassembled WGS sequence"/>
</dbReference>
<sequence>MDSTHRWLTRFWPRSCTTLHLWRLLNSRPTTTTKMTKMTMLTSPRLKTKSLRARRTHGVRSPPTLLRHLLVAASTWFSVTARHWTTTSLSARRSRSSFG</sequence>
<organism evidence="1 2">
    <name type="scientific">Saprolegnia parasitica (strain CBS 223.65)</name>
    <dbReference type="NCBI Taxonomy" id="695850"/>
    <lineage>
        <taxon>Eukaryota</taxon>
        <taxon>Sar</taxon>
        <taxon>Stramenopiles</taxon>
        <taxon>Oomycota</taxon>
        <taxon>Saprolegniomycetes</taxon>
        <taxon>Saprolegniales</taxon>
        <taxon>Saprolegniaceae</taxon>
        <taxon>Saprolegnia</taxon>
    </lineage>
</organism>
<name>A0A067BTN8_SAPPC</name>